<feature type="region of interest" description="Disordered" evidence="4">
    <location>
        <begin position="537"/>
        <end position="563"/>
    </location>
</feature>
<dbReference type="InterPro" id="IPR019337">
    <property type="entry name" value="Telomere_length_regulation_dom"/>
</dbReference>
<dbReference type="Gene3D" id="1.25.40.720">
    <property type="entry name" value="Telomere length regulation protein 2, C-terminal domain"/>
    <property type="match status" value="1"/>
</dbReference>
<protein>
    <submittedName>
        <fullName evidence="7">Predicted protein</fullName>
    </submittedName>
</protein>
<evidence type="ECO:0000256" key="4">
    <source>
        <dbReference type="SAM" id="MobiDB-lite"/>
    </source>
</evidence>
<dbReference type="AlphaFoldDB" id="C1MXU9"/>
<dbReference type="KEGG" id="mpp:MICPUCDRAFT_60297"/>
<proteinExistence type="inferred from homology"/>
<sequence>MTRGHDAPVAAFHRALAVALCDAKAPGEVMRALSLARRVLLPDDDGAPRAGAEIAATLDGDAEDALTAAAAAARRASSSSSSSSSTPSSSASRWDGFERAGEEMLFSVAARWLPCMSASQRSTSFDAIVRAMPAPIATRVLVPALSPSRGGLGNGRGLSDGEKRAVATEAARALSRAIDDGLARRLASGEGEEDEVRRMGTSVWDGDDANANANANANESLALLLSAADRLELPPGSHPSAAALRPSTLARAVAAQVIDAARASSSTSTSTSTRGRRAESAAAFALARLCRRGHADEAADALLASIVVVDDDGDGDGRPRVVWANSLVAAMTDAHAAAKLAASALAVAASPDRPTGPMRWRAIERCLRHAFGERFWACDVFRHALCDGLLLRRAIPRAAAAALLRFALVSPPPPPPTTTTTTTTTRAGEAADAEDVLIRRHKETTAAAIVDAWADEDAVRMGGGKINGQVASVMRAAIAACDPLEARRFFVTGANSAAVMRGVSARLDSPAMRVRVHGQKVAIALARAVDPGRPLTFAEDEDFGAGDGDEDAVSVDGAEWERDPWALSEASVAARDAEGGWEDGDDAAEAFAMGAIGGGGGGGEEEEEKDDDEDEADDDGDDYDDPDGAVRLGGGGVSRRDDDDDNDDDDDSDSDSDSDSLEPYDMTDDEDDDGGGGAGESKFGDAPAAGAVADPAAAKRARLAVVARATRKRIAALPRPTSLSQCVEWLRQARGGDDTASSKTSVDRADAAEGAVHAAESLIRAAPEELIGHANDLVAALVHAHPATPDDEPLAVARRRALCAVAATAPGVAGPALSAEAFASGRCDAGQRLEVLDAIADAARELAALPSVAIDDVGVRNGYDASVLGGTLASGGASTTRGETPRPIVKVGRERRFAPKSLERLRRGAAGAAPTARRTRAHLVGGALAGPLLIRVSDLLKSAAADASKADAYRARPDASDDDVHVPGGGIDALVLARALGALGECCAAARNAPDAAAVAAATLELSVDAVAASHSHPHVRSAAFFAAYGAITAVPPAAAYHALADATRPSALGYLLARAEEMADEARSKDPDEGTRGLALRCALAAGDLQQRAVALASGGGGEGGRDDPMYLLKNLTSLAIGGFGL</sequence>
<feature type="compositionally biased region" description="Acidic residues" evidence="4">
    <location>
        <begin position="603"/>
        <end position="627"/>
    </location>
</feature>
<evidence type="ECO:0000256" key="3">
    <source>
        <dbReference type="ARBA" id="ARBA00022490"/>
    </source>
</evidence>
<feature type="domain" description="Telomere length regulation protein conserved" evidence="5">
    <location>
        <begin position="720"/>
        <end position="843"/>
    </location>
</feature>
<keyword evidence="3" id="KW-0963">Cytoplasm</keyword>
<feature type="compositionally biased region" description="Low complexity" evidence="4">
    <location>
        <begin position="74"/>
        <end position="93"/>
    </location>
</feature>
<dbReference type="eggNOG" id="KOG4346">
    <property type="taxonomic scope" value="Eukaryota"/>
</dbReference>
<dbReference type="Pfam" id="PF25320">
    <property type="entry name" value="TELO2_ARM"/>
    <property type="match status" value="1"/>
</dbReference>
<dbReference type="GO" id="GO:0005829">
    <property type="term" value="C:cytosol"/>
    <property type="evidence" value="ECO:0007669"/>
    <property type="project" value="TreeGrafter"/>
</dbReference>
<evidence type="ECO:0000259" key="6">
    <source>
        <dbReference type="Pfam" id="PF25320"/>
    </source>
</evidence>
<feature type="region of interest" description="Disordered" evidence="4">
    <location>
        <begin position="74"/>
        <end position="94"/>
    </location>
</feature>
<accession>C1MXU9</accession>
<dbReference type="EMBL" id="GG663742">
    <property type="protein sequence ID" value="EEH55528.1"/>
    <property type="molecule type" value="Genomic_DNA"/>
</dbReference>
<evidence type="ECO:0000259" key="5">
    <source>
        <dbReference type="Pfam" id="PF10193"/>
    </source>
</evidence>
<name>C1MXU9_MICPC</name>
<feature type="domain" description="TELO2 ARM repeat" evidence="6">
    <location>
        <begin position="367"/>
        <end position="539"/>
    </location>
</feature>
<dbReference type="PANTHER" id="PTHR15830">
    <property type="entry name" value="TELOMERE LENGTH REGULATION PROTEIN TEL2 FAMILY MEMBER"/>
    <property type="match status" value="1"/>
</dbReference>
<dbReference type="InterPro" id="IPR051970">
    <property type="entry name" value="TEL2_Regulation"/>
</dbReference>
<gene>
    <name evidence="7" type="ORF">MICPUCDRAFT_60297</name>
</gene>
<dbReference type="PANTHER" id="PTHR15830:SF10">
    <property type="entry name" value="TELOMERE LENGTH REGULATION PROTEIN TEL2 HOMOLOG"/>
    <property type="match status" value="1"/>
</dbReference>
<dbReference type="GO" id="GO:0051879">
    <property type="term" value="F:Hsp90 protein binding"/>
    <property type="evidence" value="ECO:0007669"/>
    <property type="project" value="TreeGrafter"/>
</dbReference>
<dbReference type="RefSeq" id="XP_003060759.1">
    <property type="nucleotide sequence ID" value="XM_003060713.1"/>
</dbReference>
<feature type="compositionally biased region" description="Acidic residues" evidence="4">
    <location>
        <begin position="538"/>
        <end position="553"/>
    </location>
</feature>
<dbReference type="STRING" id="564608.C1MXU9"/>
<evidence type="ECO:0000256" key="2">
    <source>
        <dbReference type="ARBA" id="ARBA00006133"/>
    </source>
</evidence>
<comment type="subcellular location">
    <subcellularLocation>
        <location evidence="1">Cytoplasm</location>
    </subcellularLocation>
</comment>
<feature type="compositionally biased region" description="Acidic residues" evidence="4">
    <location>
        <begin position="642"/>
        <end position="674"/>
    </location>
</feature>
<evidence type="ECO:0000313" key="8">
    <source>
        <dbReference type="Proteomes" id="UP000001876"/>
    </source>
</evidence>
<dbReference type="Proteomes" id="UP000001876">
    <property type="component" value="Unassembled WGS sequence"/>
</dbReference>
<reference evidence="7 8" key="1">
    <citation type="journal article" date="2009" name="Science">
        <title>Green evolution and dynamic adaptations revealed by genomes of the marine picoeukaryotes Micromonas.</title>
        <authorList>
            <person name="Worden A.Z."/>
            <person name="Lee J.H."/>
            <person name="Mock T."/>
            <person name="Rouze P."/>
            <person name="Simmons M.P."/>
            <person name="Aerts A.L."/>
            <person name="Allen A.E."/>
            <person name="Cuvelier M.L."/>
            <person name="Derelle E."/>
            <person name="Everett M.V."/>
            <person name="Foulon E."/>
            <person name="Grimwood J."/>
            <person name="Gundlach H."/>
            <person name="Henrissat B."/>
            <person name="Napoli C."/>
            <person name="McDonald S.M."/>
            <person name="Parker M.S."/>
            <person name="Rombauts S."/>
            <person name="Salamov A."/>
            <person name="Von Dassow P."/>
            <person name="Badger J.H."/>
            <person name="Coutinho P.M."/>
            <person name="Demir E."/>
            <person name="Dubchak I."/>
            <person name="Gentemann C."/>
            <person name="Eikrem W."/>
            <person name="Gready J.E."/>
            <person name="John U."/>
            <person name="Lanier W."/>
            <person name="Lindquist E.A."/>
            <person name="Lucas S."/>
            <person name="Mayer K.F."/>
            <person name="Moreau H."/>
            <person name="Not F."/>
            <person name="Otillar R."/>
            <person name="Panaud O."/>
            <person name="Pangilinan J."/>
            <person name="Paulsen I."/>
            <person name="Piegu B."/>
            <person name="Poliakov A."/>
            <person name="Robbens S."/>
            <person name="Schmutz J."/>
            <person name="Toulza E."/>
            <person name="Wyss T."/>
            <person name="Zelensky A."/>
            <person name="Zhou K."/>
            <person name="Armbrust E.V."/>
            <person name="Bhattacharya D."/>
            <person name="Goodenough U.W."/>
            <person name="Van de Peer Y."/>
            <person name="Grigoriev I.V."/>
        </authorList>
    </citation>
    <scope>NUCLEOTIDE SEQUENCE [LARGE SCALE GENOMIC DNA]</scope>
    <source>
        <strain evidence="7 8">CCMP1545</strain>
    </source>
</reference>
<dbReference type="OMA" id="PCAKDDR"/>
<keyword evidence="8" id="KW-1185">Reference proteome</keyword>
<dbReference type="Pfam" id="PF10193">
    <property type="entry name" value="Telomere_reg-2"/>
    <property type="match status" value="1"/>
</dbReference>
<dbReference type="InterPro" id="IPR038528">
    <property type="entry name" value="TEL2_C_sf"/>
</dbReference>
<dbReference type="InterPro" id="IPR057348">
    <property type="entry name" value="TELO2_ARM"/>
</dbReference>
<comment type="similarity">
    <text evidence="2">Belongs to the TEL2 family.</text>
</comment>
<dbReference type="GO" id="GO:0042162">
    <property type="term" value="F:telomeric DNA binding"/>
    <property type="evidence" value="ECO:0007669"/>
    <property type="project" value="TreeGrafter"/>
</dbReference>
<feature type="region of interest" description="Disordered" evidence="4">
    <location>
        <begin position="592"/>
        <end position="688"/>
    </location>
</feature>
<evidence type="ECO:0000313" key="7">
    <source>
        <dbReference type="EMBL" id="EEH55528.1"/>
    </source>
</evidence>
<evidence type="ECO:0000256" key="1">
    <source>
        <dbReference type="ARBA" id="ARBA00004496"/>
    </source>
</evidence>
<organism evidence="8">
    <name type="scientific">Micromonas pusilla (strain CCMP1545)</name>
    <name type="common">Picoplanktonic green alga</name>
    <dbReference type="NCBI Taxonomy" id="564608"/>
    <lineage>
        <taxon>Eukaryota</taxon>
        <taxon>Viridiplantae</taxon>
        <taxon>Chlorophyta</taxon>
        <taxon>Mamiellophyceae</taxon>
        <taxon>Mamiellales</taxon>
        <taxon>Mamiellaceae</taxon>
        <taxon>Micromonas</taxon>
    </lineage>
</organism>
<dbReference type="GeneID" id="9686196"/>
<dbReference type="OrthoDB" id="10258062at2759"/>
<dbReference type="GO" id="GO:0051083">
    <property type="term" value="P:'de novo' cotranslational protein folding"/>
    <property type="evidence" value="ECO:0007669"/>
    <property type="project" value="TreeGrafter"/>
</dbReference>